<evidence type="ECO:0000313" key="3">
    <source>
        <dbReference type="Proteomes" id="UP000250235"/>
    </source>
</evidence>
<organism evidence="2 3">
    <name type="scientific">Dorcoceras hygrometricum</name>
    <dbReference type="NCBI Taxonomy" id="472368"/>
    <lineage>
        <taxon>Eukaryota</taxon>
        <taxon>Viridiplantae</taxon>
        <taxon>Streptophyta</taxon>
        <taxon>Embryophyta</taxon>
        <taxon>Tracheophyta</taxon>
        <taxon>Spermatophyta</taxon>
        <taxon>Magnoliopsida</taxon>
        <taxon>eudicotyledons</taxon>
        <taxon>Gunneridae</taxon>
        <taxon>Pentapetalae</taxon>
        <taxon>asterids</taxon>
        <taxon>lamiids</taxon>
        <taxon>Lamiales</taxon>
        <taxon>Gesneriaceae</taxon>
        <taxon>Didymocarpoideae</taxon>
        <taxon>Trichosporeae</taxon>
        <taxon>Loxocarpinae</taxon>
        <taxon>Dorcoceras</taxon>
    </lineage>
</organism>
<evidence type="ECO:0000256" key="1">
    <source>
        <dbReference type="SAM" id="MobiDB-lite"/>
    </source>
</evidence>
<evidence type="ECO:0000313" key="2">
    <source>
        <dbReference type="EMBL" id="KZV51413.1"/>
    </source>
</evidence>
<accession>A0A2Z7CX76</accession>
<gene>
    <name evidence="2" type="ORF">F511_20577</name>
</gene>
<proteinExistence type="predicted"/>
<name>A0A2Z7CX76_9LAMI</name>
<sequence length="192" mass="21246">MHDGYQRKSVIKANDSADKYQVSLYTTHNQSAGGNHRSVIFRSVSHHSSVVLRRDDSADTTPMIVFDPSGATTHPSDQNAISTQVINRISDSISVYRGSIRTSNQLKPQSDLTRSRHQRPAQVCFLTESLRSLTEASGSPNLPKQLTIQLNTKPNQLSTYGQGSRLLTTTQQGSTSSNKARMERITYPEAQI</sequence>
<keyword evidence="3" id="KW-1185">Reference proteome</keyword>
<dbReference type="AlphaFoldDB" id="A0A2Z7CX76"/>
<feature type="region of interest" description="Disordered" evidence="1">
    <location>
        <begin position="155"/>
        <end position="180"/>
    </location>
</feature>
<feature type="compositionally biased region" description="Low complexity" evidence="1">
    <location>
        <begin position="164"/>
        <end position="177"/>
    </location>
</feature>
<dbReference type="Proteomes" id="UP000250235">
    <property type="component" value="Unassembled WGS sequence"/>
</dbReference>
<dbReference type="EMBL" id="KQ991648">
    <property type="protein sequence ID" value="KZV51413.1"/>
    <property type="molecule type" value="Genomic_DNA"/>
</dbReference>
<reference evidence="2 3" key="1">
    <citation type="journal article" date="2015" name="Proc. Natl. Acad. Sci. U.S.A.">
        <title>The resurrection genome of Boea hygrometrica: A blueprint for survival of dehydration.</title>
        <authorList>
            <person name="Xiao L."/>
            <person name="Yang G."/>
            <person name="Zhang L."/>
            <person name="Yang X."/>
            <person name="Zhao S."/>
            <person name="Ji Z."/>
            <person name="Zhou Q."/>
            <person name="Hu M."/>
            <person name="Wang Y."/>
            <person name="Chen M."/>
            <person name="Xu Y."/>
            <person name="Jin H."/>
            <person name="Xiao X."/>
            <person name="Hu G."/>
            <person name="Bao F."/>
            <person name="Hu Y."/>
            <person name="Wan P."/>
            <person name="Li L."/>
            <person name="Deng X."/>
            <person name="Kuang T."/>
            <person name="Xiang C."/>
            <person name="Zhu J.K."/>
            <person name="Oliver M.J."/>
            <person name="He Y."/>
        </authorList>
    </citation>
    <scope>NUCLEOTIDE SEQUENCE [LARGE SCALE GENOMIC DNA]</scope>
    <source>
        <strain evidence="3">cv. XS01</strain>
    </source>
</reference>
<protein>
    <submittedName>
        <fullName evidence="2">Calmodulin-binding transcription activator 2</fullName>
    </submittedName>
</protein>